<dbReference type="EMBL" id="JALJOU010000109">
    <property type="protein sequence ID" value="KAK9820990.1"/>
    <property type="molecule type" value="Genomic_DNA"/>
</dbReference>
<evidence type="ECO:0000256" key="12">
    <source>
        <dbReference type="RuleBase" id="RU004165"/>
    </source>
</evidence>
<sequence>MIHAGRRLQAQLVSLSAWRGAQPVTAPLCCAHSSAAAPQDVPLAPLAEADVPIRAELPAATGRIDLILGPMFAGKTSELLRRIQVHEAAGRRVAVVKSDKDDRYHRSRLVTHDGQARECFATATLAQLRERLGAAYHDIDVFAIDEAQFFPDLLAFCTAAADSHAKHLLLAGLDGDFRRQRFGQVLDVLPLADTVTKLAARCAYCGTPALFSLRIAADARQEVVGGADKYAPVCRRHYAALETRLRLGPIPPAPAAGT</sequence>
<evidence type="ECO:0000256" key="7">
    <source>
        <dbReference type="ARBA" id="ARBA00022777"/>
    </source>
</evidence>
<proteinExistence type="inferred from homology"/>
<dbReference type="SUPFAM" id="SSF57716">
    <property type="entry name" value="Glucocorticoid receptor-like (DNA-binding domain)"/>
    <property type="match status" value="1"/>
</dbReference>
<name>A0AAW1QHR7_9CHLO</name>
<dbReference type="Proteomes" id="UP001445335">
    <property type="component" value="Unassembled WGS sequence"/>
</dbReference>
<evidence type="ECO:0000256" key="1">
    <source>
        <dbReference type="ARBA" id="ARBA00007587"/>
    </source>
</evidence>
<dbReference type="GO" id="GO:0046104">
    <property type="term" value="P:thymidine metabolic process"/>
    <property type="evidence" value="ECO:0007669"/>
    <property type="project" value="TreeGrafter"/>
</dbReference>
<keyword evidence="8" id="KW-0862">Zinc</keyword>
<protein>
    <recommendedName>
        <fullName evidence="2 11">Thymidine kinase</fullName>
        <ecNumber evidence="2 11">2.7.1.21</ecNumber>
    </recommendedName>
</protein>
<keyword evidence="14" id="KW-1185">Reference proteome</keyword>
<evidence type="ECO:0000256" key="5">
    <source>
        <dbReference type="ARBA" id="ARBA00022723"/>
    </source>
</evidence>
<comment type="caution">
    <text evidence="13">The sequence shown here is derived from an EMBL/GenBank/DDBJ whole genome shotgun (WGS) entry which is preliminary data.</text>
</comment>
<evidence type="ECO:0000256" key="4">
    <source>
        <dbReference type="ARBA" id="ARBA00022679"/>
    </source>
</evidence>
<dbReference type="InterPro" id="IPR001267">
    <property type="entry name" value="Thymidine_kinase"/>
</dbReference>
<dbReference type="Gene3D" id="3.30.60.20">
    <property type="match status" value="1"/>
</dbReference>
<organism evidence="13 14">
    <name type="scientific">Elliptochloris bilobata</name>
    <dbReference type="NCBI Taxonomy" id="381761"/>
    <lineage>
        <taxon>Eukaryota</taxon>
        <taxon>Viridiplantae</taxon>
        <taxon>Chlorophyta</taxon>
        <taxon>core chlorophytes</taxon>
        <taxon>Trebouxiophyceae</taxon>
        <taxon>Trebouxiophyceae incertae sedis</taxon>
        <taxon>Elliptochloris clade</taxon>
        <taxon>Elliptochloris</taxon>
    </lineage>
</organism>
<gene>
    <name evidence="13" type="ORF">WJX81_002939</name>
</gene>
<comment type="catalytic activity">
    <reaction evidence="10 11">
        <text>thymidine + ATP = dTMP + ADP + H(+)</text>
        <dbReference type="Rhea" id="RHEA:19129"/>
        <dbReference type="ChEBI" id="CHEBI:15378"/>
        <dbReference type="ChEBI" id="CHEBI:17748"/>
        <dbReference type="ChEBI" id="CHEBI:30616"/>
        <dbReference type="ChEBI" id="CHEBI:63528"/>
        <dbReference type="ChEBI" id="CHEBI:456216"/>
        <dbReference type="EC" id="2.7.1.21"/>
    </reaction>
</comment>
<evidence type="ECO:0000256" key="11">
    <source>
        <dbReference type="RuleBase" id="RU000544"/>
    </source>
</evidence>
<dbReference type="GO" id="GO:0004797">
    <property type="term" value="F:thymidine kinase activity"/>
    <property type="evidence" value="ECO:0007669"/>
    <property type="project" value="UniProtKB-EC"/>
</dbReference>
<dbReference type="PANTHER" id="PTHR11441:SF0">
    <property type="entry name" value="THYMIDINE KINASE, CYTOSOLIC"/>
    <property type="match status" value="1"/>
</dbReference>
<keyword evidence="3 11" id="KW-0237">DNA synthesis</keyword>
<keyword evidence="9 11" id="KW-0067">ATP-binding</keyword>
<dbReference type="Gene3D" id="3.40.50.300">
    <property type="entry name" value="P-loop containing nucleotide triphosphate hydrolases"/>
    <property type="match status" value="1"/>
</dbReference>
<dbReference type="InterPro" id="IPR020633">
    <property type="entry name" value="Thymidine_kinase_CS"/>
</dbReference>
<dbReference type="PROSITE" id="PS00603">
    <property type="entry name" value="TK_CELLULAR_TYPE"/>
    <property type="match status" value="1"/>
</dbReference>
<evidence type="ECO:0000256" key="10">
    <source>
        <dbReference type="ARBA" id="ARBA00048254"/>
    </source>
</evidence>
<dbReference type="InterPro" id="IPR027417">
    <property type="entry name" value="P-loop_NTPase"/>
</dbReference>
<comment type="similarity">
    <text evidence="1 12">Belongs to the thymidine kinase family.</text>
</comment>
<evidence type="ECO:0000313" key="14">
    <source>
        <dbReference type="Proteomes" id="UP001445335"/>
    </source>
</evidence>
<keyword evidence="7 11" id="KW-0418">Kinase</keyword>
<evidence type="ECO:0000256" key="6">
    <source>
        <dbReference type="ARBA" id="ARBA00022741"/>
    </source>
</evidence>
<evidence type="ECO:0000256" key="2">
    <source>
        <dbReference type="ARBA" id="ARBA00012118"/>
    </source>
</evidence>
<keyword evidence="5" id="KW-0479">Metal-binding</keyword>
<evidence type="ECO:0000256" key="3">
    <source>
        <dbReference type="ARBA" id="ARBA00022634"/>
    </source>
</evidence>
<reference evidence="13 14" key="1">
    <citation type="journal article" date="2024" name="Nat. Commun.">
        <title>Phylogenomics reveals the evolutionary origins of lichenization in chlorophyte algae.</title>
        <authorList>
            <person name="Puginier C."/>
            <person name="Libourel C."/>
            <person name="Otte J."/>
            <person name="Skaloud P."/>
            <person name="Haon M."/>
            <person name="Grisel S."/>
            <person name="Petersen M."/>
            <person name="Berrin J.G."/>
            <person name="Delaux P.M."/>
            <person name="Dal Grande F."/>
            <person name="Keller J."/>
        </authorList>
    </citation>
    <scope>NUCLEOTIDE SEQUENCE [LARGE SCALE GENOMIC DNA]</scope>
    <source>
        <strain evidence="13 14">SAG 245.80</strain>
    </source>
</reference>
<keyword evidence="6 11" id="KW-0547">Nucleotide-binding</keyword>
<dbReference type="FunFam" id="3.40.50.300:FF:000948">
    <property type="entry name" value="Thymidine kinase"/>
    <property type="match status" value="1"/>
</dbReference>
<dbReference type="GO" id="GO:0071897">
    <property type="term" value="P:DNA biosynthetic process"/>
    <property type="evidence" value="ECO:0007669"/>
    <property type="project" value="UniProtKB-KW"/>
</dbReference>
<evidence type="ECO:0000256" key="8">
    <source>
        <dbReference type="ARBA" id="ARBA00022833"/>
    </source>
</evidence>
<dbReference type="GO" id="GO:0005524">
    <property type="term" value="F:ATP binding"/>
    <property type="evidence" value="ECO:0007669"/>
    <property type="project" value="UniProtKB-KW"/>
</dbReference>
<evidence type="ECO:0000313" key="13">
    <source>
        <dbReference type="EMBL" id="KAK9820990.1"/>
    </source>
</evidence>
<dbReference type="PANTHER" id="PTHR11441">
    <property type="entry name" value="THYMIDINE KINASE"/>
    <property type="match status" value="1"/>
</dbReference>
<dbReference type="GO" id="GO:0046872">
    <property type="term" value="F:metal ion binding"/>
    <property type="evidence" value="ECO:0007669"/>
    <property type="project" value="UniProtKB-KW"/>
</dbReference>
<accession>A0AAW1QHR7</accession>
<evidence type="ECO:0000256" key="9">
    <source>
        <dbReference type="ARBA" id="ARBA00022840"/>
    </source>
</evidence>
<dbReference type="EC" id="2.7.1.21" evidence="2 11"/>
<dbReference type="AlphaFoldDB" id="A0AAW1QHR7"/>
<dbReference type="Pfam" id="PF00265">
    <property type="entry name" value="TK"/>
    <property type="match status" value="1"/>
</dbReference>
<keyword evidence="4 11" id="KW-0808">Transferase</keyword>
<dbReference type="SUPFAM" id="SSF52540">
    <property type="entry name" value="P-loop containing nucleoside triphosphate hydrolases"/>
    <property type="match status" value="1"/>
</dbReference>